<evidence type="ECO:0000313" key="4">
    <source>
        <dbReference type="EMBL" id="GAW83746.1"/>
    </source>
</evidence>
<feature type="transmembrane region" description="Helical" evidence="3">
    <location>
        <begin position="537"/>
        <end position="554"/>
    </location>
</feature>
<keyword evidence="3" id="KW-0812">Transmembrane</keyword>
<keyword evidence="1" id="KW-0175">Coiled coil</keyword>
<dbReference type="OrthoDB" id="371518at2759"/>
<name>A0A1Y1JMC1_PLAGO</name>
<evidence type="ECO:0000256" key="3">
    <source>
        <dbReference type="SAM" id="Phobius"/>
    </source>
</evidence>
<dbReference type="OMA" id="IKFDYAH"/>
<evidence type="ECO:0000256" key="2">
    <source>
        <dbReference type="SAM" id="MobiDB-lite"/>
    </source>
</evidence>
<sequence length="2073" mass="245647">MPDFFLKRKKPSFINIKINTNIKCYLYRNVKKNGNKKLYILEKKKKVEEIIKLTNNLKYNEITCMFRKNINYNGMKKKHIHYCNFLKADILTLLKGDIEKLKKNKFKYLSIGNRKHSFKKVLTNCIFSTDIHQFVNTAHKHINKANLYQLFILLKLSLHFKNCEFFKLNALEAFINKVKLYSFEKKNRHAGKKKDTKLLLTCQHILDSKFFVNTHGIISQHDPTLNIYIFDIVNFVNESINSVDGNHDDPSHNSFDGDVVKFRNQVNSADDSLLNRSSNEDDSLHNRSSNEDDSLHNRVSSIDYACLNRVRSGAPPPSLEKREEEFSHLNKSGNSRHKIAGGKGDPIKHEGYGSKGMKDKRKKWSYAYKLKKNNEREESNTGRNDEMYADEVHVDEMYGDKIYEDEIKYFFYNHGTNHLGVYKEIFEKSDQYKCLKYYEKIKNHCIKDRNVINDDDTSIKQELQNNKLKSSFLLNSTKLQNNNHAIDKQNCENIPSSNGFSAYMLKECILYTFLSVCVNNYDDRNYKYMKDIYFKNFYFYNPLFLFHYFSYISTDETKFYEKYLNEFLKFLNNIIIHFHFYLIPFFTNLNYSSIFLDFFKKKIAYMGRDETIMLVYRKSTSFPLIKERVSYSYTYKNCDKNEKKISFILYLFYQIYGSDNVVEKAKQIYLDNFYLYSSEQEKKKKKKKIPVSIFFNFLNYQSVFNKYENELKQLYIQKKLFYKPTTGDSTKKIINKNTTLLSQINCAEEGERKKTSSHLTSSIDEEQFNSLHVRKDKDLSSHGKKFIKNGMNSCISLKGRRRSKGSLGSLSPTNTVSENCLLRKKELWRYMHQVHQELFHMTVKESCNKVVVNKTVDDEEERIQRGVRRCETLVLNDYTLKYNNISVRKREILYLFLILSKYNFTQSGNYLNKILFFFLNEYCEKDLMIVFVNHLKNNGSNYDLLLLNKILNIFIYKKKNISLNSNITICNNLAKYQLFNNNFFALDKKNFFDQVHEANIHSLVALLYSWGKLKVKNLDIHFYKVIIKEIIQKIDKINEYGLSCLLYGLNNLIDKKKGREEKIILSLPNNMDNGKAITRFRKNRHDEDKLSDVIHRSDSTSDTQKYLSPSETNTSNQIGLYTHCRHDIDKETAEEEKYNTMHIILLENELIRAIIKKLIMFKNMNINSFCISISCLSKINIFPKELYEEIKTVTYKYMYSVNVTSLQHLLLALSKYYIKTNKNHNPDDLIFDIFNFLFTYKYKDISFKCACKFLHILSLLNLRDEDFILLLLLVIANEQRALFHLFDGDTNMHNLETIRGKFSKIHPSHIITPLNVSSSGREEVQHGYRTLGGTTNIHAGKEFHPICNDNLGMKINQGEKCNKSSIFLKGLNILKEDEYFKSSHNAYLFFDVKNYKFELSKVLSNFKNVDNSYLINVLESLYNLSYYSYFSIHLTLIIKNILIKQIHDLKVSGIMILLFSHVDLHFFDYSLYDIELKLFLNEEDSSIAPQIDGFKSSDEQSLLLESSMVGENKKEFSNEEEKNEEYNKQLNKQALREDNNSLEQQFNSVYNYMLHNFKSMNEEEKMICVEKLKLLMYKMKKKKMYYVNNIYNENNTPSVEYIISMIYDYEQMRKANHEMPDVTRSKFIADGRRVAQITNNSSGVSTTIMRRTTRKEEEKLKSDKYSGNNIDIDRKENKHHYKTDAKITHKNNYVENSLKKNNFEKLKNIVDQFSSVKKFHLKDKILNKKLEEKIYYDDFFFLKYREYYKEDLINLCLETILKNTNYILNNYKQYKNCSIFFLLLFCNIFLPYTTNDIFLRFKCIQRNYNYYKKKNLQHDFDQILKNIELSDFNEDTIRNAINAKNASHLVIPYLNILQHNNGFLNKAICTSDKKEEGVYSIADNKLVSGENYGYIEKEHKSYDTYQDQDNLKECEYFINSYDTSYKMKKIKFEDIVPLNLLYKFFQLFNFNINNVQFIYLLNEMIKENNDFNEPDSDYTTLKFGKNDISPYQFRNLSYPLIQIRNKTLIIHKNSKKCFFKSFNVIDHYFKPSQGMLIQILDNGIHNLISIYVNVYVVAYKVDILLERNTVMCN</sequence>
<keyword evidence="3" id="KW-1133">Transmembrane helix</keyword>
<organism evidence="4 5">
    <name type="scientific">Plasmodium gonderi</name>
    <dbReference type="NCBI Taxonomy" id="77519"/>
    <lineage>
        <taxon>Eukaryota</taxon>
        <taxon>Sar</taxon>
        <taxon>Alveolata</taxon>
        <taxon>Apicomplexa</taxon>
        <taxon>Aconoidasida</taxon>
        <taxon>Haemosporida</taxon>
        <taxon>Plasmodiidae</taxon>
        <taxon>Plasmodium</taxon>
        <taxon>Plasmodium (Plasmodium)</taxon>
    </lineage>
</organism>
<reference evidence="5" key="1">
    <citation type="submission" date="2017-04" db="EMBL/GenBank/DDBJ databases">
        <title>Plasmodium gonderi genome.</title>
        <authorList>
            <person name="Arisue N."/>
            <person name="Honma H."/>
            <person name="Kawai S."/>
            <person name="Tougan T."/>
            <person name="Tanabe K."/>
            <person name="Horii T."/>
        </authorList>
    </citation>
    <scope>NUCLEOTIDE SEQUENCE [LARGE SCALE GENOMIC DNA]</scope>
    <source>
        <strain evidence="5">ATCC 30045</strain>
    </source>
</reference>
<dbReference type="EMBL" id="BDQF01000015">
    <property type="protein sequence ID" value="GAW83746.1"/>
    <property type="molecule type" value="Genomic_DNA"/>
</dbReference>
<evidence type="ECO:0000256" key="1">
    <source>
        <dbReference type="SAM" id="Coils"/>
    </source>
</evidence>
<feature type="compositionally biased region" description="Basic and acidic residues" evidence="2">
    <location>
        <begin position="278"/>
        <end position="295"/>
    </location>
</feature>
<comment type="caution">
    <text evidence="4">The sequence shown here is derived from an EMBL/GenBank/DDBJ whole genome shotgun (WGS) entry which is preliminary data.</text>
</comment>
<accession>A0A1Y1JMC1</accession>
<keyword evidence="5" id="KW-1185">Reference proteome</keyword>
<proteinExistence type="predicted"/>
<gene>
    <name evidence="4" type="ORF">PGO_145440</name>
</gene>
<dbReference type="GeneID" id="39750492"/>
<evidence type="ECO:0000313" key="5">
    <source>
        <dbReference type="Proteomes" id="UP000195521"/>
    </source>
</evidence>
<feature type="compositionally biased region" description="Basic and acidic residues" evidence="2">
    <location>
        <begin position="319"/>
        <end position="328"/>
    </location>
</feature>
<dbReference type="Proteomes" id="UP000195521">
    <property type="component" value="Unassembled WGS sequence"/>
</dbReference>
<protein>
    <submittedName>
        <fullName evidence="4">Uncharacterized protein</fullName>
    </submittedName>
</protein>
<feature type="coiled-coil region" evidence="1">
    <location>
        <begin position="1509"/>
        <end position="1536"/>
    </location>
</feature>
<feature type="transmembrane region" description="Helical" evidence="3">
    <location>
        <begin position="574"/>
        <end position="599"/>
    </location>
</feature>
<feature type="region of interest" description="Disordered" evidence="2">
    <location>
        <begin position="270"/>
        <end position="295"/>
    </location>
</feature>
<keyword evidence="3" id="KW-0472">Membrane</keyword>
<dbReference type="RefSeq" id="XP_028546335.1">
    <property type="nucleotide sequence ID" value="XM_028690534.1"/>
</dbReference>
<feature type="region of interest" description="Disordered" evidence="2">
    <location>
        <begin position="313"/>
        <end position="358"/>
    </location>
</feature>